<evidence type="ECO:0000313" key="2">
    <source>
        <dbReference type="EMBL" id="WQG87966.1"/>
    </source>
</evidence>
<proteinExistence type="predicted"/>
<dbReference type="OrthoDB" id="9801124at2"/>
<dbReference type="RefSeq" id="WP_072366791.1">
    <property type="nucleotide sequence ID" value="NZ_CP139972.1"/>
</dbReference>
<dbReference type="AlphaFoldDB" id="A0A1K1T3Z1"/>
<reference evidence="1 3" key="1">
    <citation type="submission" date="2016-11" db="EMBL/GenBank/DDBJ databases">
        <authorList>
            <person name="Jaros S."/>
            <person name="Januszkiewicz K."/>
            <person name="Wedrychowicz H."/>
        </authorList>
    </citation>
    <scope>NUCLEOTIDE SEQUENCE [LARGE SCALE GENOMIC DNA]</scope>
    <source>
        <strain evidence="1 3">DSM 784</strain>
    </source>
</reference>
<keyword evidence="4" id="KW-1185">Reference proteome</keyword>
<evidence type="ECO:0000313" key="4">
    <source>
        <dbReference type="Proteomes" id="UP001326715"/>
    </source>
</evidence>
<evidence type="ECO:0008006" key="5">
    <source>
        <dbReference type="Google" id="ProtNLM"/>
    </source>
</evidence>
<evidence type="ECO:0000313" key="1">
    <source>
        <dbReference type="EMBL" id="SFW91244.1"/>
    </source>
</evidence>
<dbReference type="EMBL" id="CP140154">
    <property type="protein sequence ID" value="WQG87966.1"/>
    <property type="molecule type" value="Genomic_DNA"/>
</dbReference>
<organism evidence="1 3">
    <name type="scientific">Chitinophaga sancti</name>
    <dbReference type="NCBI Taxonomy" id="1004"/>
    <lineage>
        <taxon>Bacteria</taxon>
        <taxon>Pseudomonadati</taxon>
        <taxon>Bacteroidota</taxon>
        <taxon>Chitinophagia</taxon>
        <taxon>Chitinophagales</taxon>
        <taxon>Chitinophagaceae</taxon>
        <taxon>Chitinophaga</taxon>
    </lineage>
</organism>
<sequence>MAIFGVGSVWDGNVEQRESFFENGNYEIGWSHDDAQDVYLSLAYLKAGDIIYLKSNQPGSRIIRVKGIGIVTHPIIQNVFNRIFAADPMPVIDPVIQVRWVNTEEFQIVIPEEIGKLTAIRASTIYEEYLPFVQNAIINRLFN</sequence>
<reference evidence="2 4" key="2">
    <citation type="submission" date="2023-11" db="EMBL/GenBank/DDBJ databases">
        <title>MicrobeMod: A computational toolkit for identifying prokaryotic methylation and restriction-modification with nanopore sequencing.</title>
        <authorList>
            <person name="Crits-Christoph A."/>
            <person name="Kang S.C."/>
            <person name="Lee H."/>
            <person name="Ostrov N."/>
        </authorList>
    </citation>
    <scope>NUCLEOTIDE SEQUENCE [LARGE SCALE GENOMIC DNA]</scope>
    <source>
        <strain evidence="2 4">ATCC 23090</strain>
    </source>
</reference>
<gene>
    <name evidence="1" type="ORF">SAMN05661012_06754</name>
    <name evidence="2" type="ORF">SR876_23855</name>
</gene>
<dbReference type="EMBL" id="FPIZ01000066">
    <property type="protein sequence ID" value="SFW91244.1"/>
    <property type="molecule type" value="Genomic_DNA"/>
</dbReference>
<name>A0A1K1T3Z1_9BACT</name>
<protein>
    <recommendedName>
        <fullName evidence="5">EVE domain-containing protein</fullName>
    </recommendedName>
</protein>
<accession>A0A1K1T3Z1</accession>
<evidence type="ECO:0000313" key="3">
    <source>
        <dbReference type="Proteomes" id="UP000183788"/>
    </source>
</evidence>
<dbReference type="Proteomes" id="UP000183788">
    <property type="component" value="Unassembled WGS sequence"/>
</dbReference>
<dbReference type="Proteomes" id="UP001326715">
    <property type="component" value="Chromosome"/>
</dbReference>
<dbReference type="STRING" id="1004.SAMN05661012_06754"/>